<dbReference type="RefSeq" id="WP_100717207.1">
    <property type="nucleotide sequence ID" value="NZ_CAXYLJ010000028.1"/>
</dbReference>
<dbReference type="GeneID" id="93100584"/>
<reference evidence="2 5" key="2">
    <citation type="journal article" date="2019" name="Nat. Med.">
        <title>A library of human gut bacterial isolates paired with longitudinal multiomics data enables mechanistic microbiome research.</title>
        <authorList>
            <person name="Poyet M."/>
            <person name="Groussin M."/>
            <person name="Gibbons S.M."/>
            <person name="Avila-Pacheco J."/>
            <person name="Jiang X."/>
            <person name="Kearney S.M."/>
            <person name="Perrotta A.R."/>
            <person name="Berdy B."/>
            <person name="Zhao S."/>
            <person name="Lieberman T.D."/>
            <person name="Swanson P.K."/>
            <person name="Smith M."/>
            <person name="Roesemann S."/>
            <person name="Alexander J.E."/>
            <person name="Rich S.A."/>
            <person name="Livny J."/>
            <person name="Vlamakis H."/>
            <person name="Clish C."/>
            <person name="Bullock K."/>
            <person name="Deik A."/>
            <person name="Scott J."/>
            <person name="Pierce K.A."/>
            <person name="Xavier R.J."/>
            <person name="Alm E.J."/>
        </authorList>
    </citation>
    <scope>NUCLEOTIDE SEQUENCE [LARGE SCALE GENOMIC DNA]</scope>
    <source>
        <strain evidence="2 5">BIOML-A25</strain>
    </source>
</reference>
<evidence type="ECO:0000313" key="5">
    <source>
        <dbReference type="Proteomes" id="UP000427825"/>
    </source>
</evidence>
<evidence type="ECO:0000313" key="4">
    <source>
        <dbReference type="Proteomes" id="UP000284689"/>
    </source>
</evidence>
<reference evidence="3 4" key="1">
    <citation type="submission" date="2018-08" db="EMBL/GenBank/DDBJ databases">
        <title>A genome reference for cultivated species of the human gut microbiota.</title>
        <authorList>
            <person name="Zou Y."/>
            <person name="Xue W."/>
            <person name="Luo G."/>
        </authorList>
    </citation>
    <scope>NUCLEOTIDE SEQUENCE [LARGE SCALE GENOMIC DNA]</scope>
    <source>
        <strain evidence="3 4">AM31-16AC</strain>
    </source>
</reference>
<dbReference type="AlphaFoldDB" id="A0A413MIP1"/>
<keyword evidence="1" id="KW-0472">Membrane</keyword>
<keyword evidence="1" id="KW-0812">Transmembrane</keyword>
<organism evidence="2 5">
    <name type="scientific">Bacteroides caccae</name>
    <dbReference type="NCBI Taxonomy" id="47678"/>
    <lineage>
        <taxon>Bacteria</taxon>
        <taxon>Pseudomonadati</taxon>
        <taxon>Bacteroidota</taxon>
        <taxon>Bacteroidia</taxon>
        <taxon>Bacteroidales</taxon>
        <taxon>Bacteroidaceae</taxon>
        <taxon>Bacteroides</taxon>
    </lineage>
</organism>
<gene>
    <name evidence="3" type="ORF">DW794_19655</name>
    <name evidence="2" type="ORF">F2Y39_12390</name>
</gene>
<evidence type="ECO:0000256" key="1">
    <source>
        <dbReference type="SAM" id="Phobius"/>
    </source>
</evidence>
<keyword evidence="1" id="KW-1133">Transmembrane helix</keyword>
<sequence length="237" mass="26600">MKKWLIYVLGIITGVILTFAFAFCINLSNNSGIIGLEMFEEPGDYMEYSQFRVFQVVESGCALAHADDSFGAIVFIIPNENQQFYDDQKIVLKNDQCAQHVGTYKYNTKMEIEKTVPAIRIIDGVELPKSNKTVSAKNNSGKTLFDKPGDCVSRKNFEVQEVLESGDAIALEIRETIGGHIFTSDLEVLILAQEGSNFYNKQIVKAPHGKCARQIGNYKYQPYEYGDTKVIPIIAFK</sequence>
<proteinExistence type="predicted"/>
<protein>
    <submittedName>
        <fullName evidence="2">Uncharacterized protein</fullName>
    </submittedName>
</protein>
<evidence type="ECO:0000313" key="3">
    <source>
        <dbReference type="EMBL" id="RHD43152.1"/>
    </source>
</evidence>
<dbReference type="EMBL" id="QSJD01000046">
    <property type="protein sequence ID" value="RHD43152.1"/>
    <property type="molecule type" value="Genomic_DNA"/>
</dbReference>
<name>A0A413MIP1_9BACE</name>
<dbReference type="Proteomes" id="UP000284689">
    <property type="component" value="Unassembled WGS sequence"/>
</dbReference>
<accession>A0A413MIP1</accession>
<feature type="transmembrane region" description="Helical" evidence="1">
    <location>
        <begin position="6"/>
        <end position="28"/>
    </location>
</feature>
<dbReference type="EMBL" id="VVYJ01000006">
    <property type="protein sequence ID" value="KAA5476734.1"/>
    <property type="molecule type" value="Genomic_DNA"/>
</dbReference>
<evidence type="ECO:0000313" key="2">
    <source>
        <dbReference type="EMBL" id="KAA5476734.1"/>
    </source>
</evidence>
<comment type="caution">
    <text evidence="2">The sequence shown here is derived from an EMBL/GenBank/DDBJ whole genome shotgun (WGS) entry which is preliminary data.</text>
</comment>
<dbReference type="Proteomes" id="UP000427825">
    <property type="component" value="Unassembled WGS sequence"/>
</dbReference>